<dbReference type="EMBL" id="MHRF01000007">
    <property type="protein sequence ID" value="OHA18327.1"/>
    <property type="molecule type" value="Genomic_DNA"/>
</dbReference>
<proteinExistence type="predicted"/>
<gene>
    <name evidence="1" type="ORF">A2664_02595</name>
</gene>
<dbReference type="AlphaFoldDB" id="A0A1G2M387"/>
<reference evidence="1 2" key="1">
    <citation type="journal article" date="2016" name="Nat. Commun.">
        <title>Thousands of microbial genomes shed light on interconnected biogeochemical processes in an aquifer system.</title>
        <authorList>
            <person name="Anantharaman K."/>
            <person name="Brown C.T."/>
            <person name="Hug L.A."/>
            <person name="Sharon I."/>
            <person name="Castelle C.J."/>
            <person name="Probst A.J."/>
            <person name="Thomas B.C."/>
            <person name="Singh A."/>
            <person name="Wilkins M.J."/>
            <person name="Karaoz U."/>
            <person name="Brodie E.L."/>
            <person name="Williams K.H."/>
            <person name="Hubbard S.S."/>
            <person name="Banfield J.F."/>
        </authorList>
    </citation>
    <scope>NUCLEOTIDE SEQUENCE [LARGE SCALE GENOMIC DNA]</scope>
</reference>
<comment type="caution">
    <text evidence="1">The sequence shown here is derived from an EMBL/GenBank/DDBJ whole genome shotgun (WGS) entry which is preliminary data.</text>
</comment>
<evidence type="ECO:0000313" key="2">
    <source>
        <dbReference type="Proteomes" id="UP000178873"/>
    </source>
</evidence>
<sequence length="73" mass="8181">MSPRTQDLRNKLFPNIHLGIRSPPLSLLPRTKPCATRKSIIDVLASDITRALPLFRLRIAGVIPKVTLHKSET</sequence>
<organism evidence="1 2">
    <name type="scientific">Candidatus Taylorbacteria bacterium RIFCSPHIGHO2_01_FULL_46_22b</name>
    <dbReference type="NCBI Taxonomy" id="1802301"/>
    <lineage>
        <taxon>Bacteria</taxon>
        <taxon>Candidatus Tayloriibacteriota</taxon>
    </lineage>
</organism>
<evidence type="ECO:0000313" key="1">
    <source>
        <dbReference type="EMBL" id="OHA18327.1"/>
    </source>
</evidence>
<name>A0A1G2M387_9BACT</name>
<protein>
    <submittedName>
        <fullName evidence="1">Uncharacterized protein</fullName>
    </submittedName>
</protein>
<accession>A0A1G2M387</accession>
<dbReference type="Proteomes" id="UP000178873">
    <property type="component" value="Unassembled WGS sequence"/>
</dbReference>